<reference evidence="13 14" key="1">
    <citation type="journal article" date="2017" name="Clin. Infect. Dis.">
        <title>Simultaneous emergence of multidrug-resistant Candida auris on 3 continents confirmed by whole-genome sequencing and epidemiological analyses.</title>
        <authorList>
            <person name="Lockhart S.R."/>
            <person name="Etienne K.A."/>
            <person name="Vallabhaneni S."/>
            <person name="Farooqi J."/>
            <person name="Chowdhary A."/>
            <person name="Govender N.P."/>
            <person name="Colombo A.L."/>
            <person name="Calvo B."/>
            <person name="Cuomo C.A."/>
            <person name="Desjardins C.A."/>
            <person name="Berkow E.L."/>
            <person name="Castanheira M."/>
            <person name="Magobo R.E."/>
            <person name="Jabeen K."/>
            <person name="Asghar R.J."/>
            <person name="Meis J.F."/>
            <person name="Jackson B."/>
            <person name="Chiller T."/>
            <person name="Litvintseva A.P."/>
        </authorList>
    </citation>
    <scope>NUCLEOTIDE SEQUENCE [LARGE SCALE GENOMIC DNA]</scope>
    <source>
        <strain evidence="13 14">B8441</strain>
    </source>
</reference>
<evidence type="ECO:0000256" key="2">
    <source>
        <dbReference type="ARBA" id="ARBA00006375"/>
    </source>
</evidence>
<evidence type="ECO:0000256" key="3">
    <source>
        <dbReference type="ARBA" id="ARBA00022448"/>
    </source>
</evidence>
<dbReference type="GO" id="GO:0005743">
    <property type="term" value="C:mitochondrial inner membrane"/>
    <property type="evidence" value="ECO:0007669"/>
    <property type="project" value="UniProtKB-SubCell"/>
</dbReference>
<keyword evidence="7" id="KW-1133">Transmembrane helix</keyword>
<organism evidence="13 14">
    <name type="scientific">Candidozyma auris</name>
    <name type="common">Yeast</name>
    <name type="synonym">Candida auris</name>
    <dbReference type="NCBI Taxonomy" id="498019"/>
    <lineage>
        <taxon>Eukaryota</taxon>
        <taxon>Fungi</taxon>
        <taxon>Dikarya</taxon>
        <taxon>Ascomycota</taxon>
        <taxon>Saccharomycotina</taxon>
        <taxon>Pichiomycetes</taxon>
        <taxon>Metschnikowiaceae</taxon>
        <taxon>Candidozyma</taxon>
    </lineage>
</organism>
<keyword evidence="4 11" id="KW-0812">Transmembrane</keyword>
<comment type="caution">
    <text evidence="13">The sequence shown here is derived from an EMBL/GenBank/DDBJ whole genome shotgun (WGS) entry which is preliminary data.</text>
</comment>
<proteinExistence type="inferred from homology"/>
<evidence type="ECO:0000313" key="14">
    <source>
        <dbReference type="Proteomes" id="UP000230249"/>
    </source>
</evidence>
<evidence type="ECO:0000256" key="10">
    <source>
        <dbReference type="ARBA" id="ARBA00054508"/>
    </source>
</evidence>
<name>A0AAW0VAW7_CANAR</name>
<evidence type="ECO:0000256" key="6">
    <source>
        <dbReference type="ARBA" id="ARBA00022792"/>
    </source>
</evidence>
<comment type="subcellular location">
    <subcellularLocation>
        <location evidence="1">Mitochondrion inner membrane</location>
        <topology evidence="1">Multi-pass membrane protein</topology>
    </subcellularLocation>
</comment>
<dbReference type="PANTHER" id="PTHR45671:SF10">
    <property type="entry name" value="SOLUTE CARRIER FAMILY 25 MEMBER 3"/>
    <property type="match status" value="1"/>
</dbReference>
<dbReference type="Gene3D" id="1.50.40.10">
    <property type="entry name" value="Mitochondrial carrier domain"/>
    <property type="match status" value="1"/>
</dbReference>
<dbReference type="InterPro" id="IPR018108">
    <property type="entry name" value="MCP_transmembrane"/>
</dbReference>
<dbReference type="AlphaFoldDB" id="A0AAW0VAW7"/>
<dbReference type="FunFam" id="1.50.40.10:FF:000131">
    <property type="entry name" value="Mitochondrial phosphate carrier protein 2"/>
    <property type="match status" value="1"/>
</dbReference>
<feature type="repeat" description="Solcar" evidence="11">
    <location>
        <begin position="137"/>
        <end position="222"/>
    </location>
</feature>
<evidence type="ECO:0000256" key="5">
    <source>
        <dbReference type="ARBA" id="ARBA00022737"/>
    </source>
</evidence>
<keyword evidence="5" id="KW-0677">Repeat</keyword>
<protein>
    <recommendedName>
        <fullName evidence="15">Mitochondrial phosphate carrier protein</fullName>
    </recommendedName>
</protein>
<keyword evidence="6" id="KW-0999">Mitochondrion inner membrane</keyword>
<evidence type="ECO:0000256" key="4">
    <source>
        <dbReference type="ARBA" id="ARBA00022692"/>
    </source>
</evidence>
<dbReference type="Pfam" id="PF00153">
    <property type="entry name" value="Mito_carr"/>
    <property type="match status" value="3"/>
</dbReference>
<dbReference type="PANTHER" id="PTHR45671">
    <property type="entry name" value="SOLUTE CARRIER FAMILY 25 (MITOCHONDRIAL CARRIER PHOSPHATE CARRIER), MEMBER 3, LIKE-RELATED-RELATED"/>
    <property type="match status" value="1"/>
</dbReference>
<feature type="repeat" description="Solcar" evidence="11">
    <location>
        <begin position="41"/>
        <end position="124"/>
    </location>
</feature>
<dbReference type="GO" id="GO:1990547">
    <property type="term" value="P:mitochondrial phosphate ion transmembrane transport"/>
    <property type="evidence" value="ECO:0007669"/>
    <property type="project" value="InterPro"/>
</dbReference>
<evidence type="ECO:0000256" key="7">
    <source>
        <dbReference type="ARBA" id="ARBA00022989"/>
    </source>
</evidence>
<evidence type="ECO:0008006" key="15">
    <source>
        <dbReference type="Google" id="ProtNLM"/>
    </source>
</evidence>
<evidence type="ECO:0000256" key="11">
    <source>
        <dbReference type="PROSITE-ProRule" id="PRU00282"/>
    </source>
</evidence>
<gene>
    <name evidence="13" type="ORF">B9J08_04785</name>
</gene>
<keyword evidence="14" id="KW-1185">Reference proteome</keyword>
<dbReference type="SUPFAM" id="SSF103506">
    <property type="entry name" value="Mitochondrial carrier"/>
    <property type="match status" value="1"/>
</dbReference>
<evidence type="ECO:0000256" key="8">
    <source>
        <dbReference type="ARBA" id="ARBA00023128"/>
    </source>
</evidence>
<feature type="repeat" description="Solcar" evidence="11">
    <location>
        <begin position="238"/>
        <end position="322"/>
    </location>
</feature>
<evidence type="ECO:0000256" key="1">
    <source>
        <dbReference type="ARBA" id="ARBA00004448"/>
    </source>
</evidence>
<evidence type="ECO:0000313" key="13">
    <source>
        <dbReference type="EMBL" id="KAK8439234.1"/>
    </source>
</evidence>
<evidence type="ECO:0000256" key="9">
    <source>
        <dbReference type="ARBA" id="ARBA00023136"/>
    </source>
</evidence>
<comment type="function">
    <text evidence="10">Transport of phosphate groups from the cytosol to the mitochondrial matrix.</text>
</comment>
<comment type="similarity">
    <text evidence="2 12">Belongs to the mitochondrial carrier (TC 2.A.29) family.</text>
</comment>
<accession>A0AAW0VAW7</accession>
<keyword evidence="8" id="KW-0496">Mitochondrion</keyword>
<evidence type="ECO:0000256" key="12">
    <source>
        <dbReference type="RuleBase" id="RU000488"/>
    </source>
</evidence>
<dbReference type="InterPro" id="IPR023395">
    <property type="entry name" value="MCP_dom_sf"/>
</dbReference>
<keyword evidence="3 12" id="KW-0813">Transport</keyword>
<sequence length="331" mass="35780">MAKDSLADAIVQPVSDQLNKLAGSSNAPEPPKKGIQLFSKEYYAACTIGGIVACGPTHSAVTPLDLVKCRRQVDSAIYKSNVDGWKKIIKTKGDSIFTGVGATFIGYSLQGAGKYGFYEYFKKTYGDLVGQETFAKYKTPVYLAASASAEFLADIMLCPLETIKVRTQTTIPPYANNVAEGFSKIYKAEGWAGLYSGIGPLWARQIPYTMVKFSTFEKCVELIYQYLGKPASAYTSVQQTGISFVGGYIAGIFCAVVSHPADVMVSKVTTNKKPSEGLGSALKRIYGQIGFAGIWNGLPVRIVMIGTLTGFQWLIYDSFKVYVGLPTTGGH</sequence>
<dbReference type="GO" id="GO:0035434">
    <property type="term" value="P:copper ion transmembrane transport"/>
    <property type="evidence" value="ECO:0007669"/>
    <property type="project" value="UniProtKB-ARBA"/>
</dbReference>
<dbReference type="PROSITE" id="PS50920">
    <property type="entry name" value="SOLCAR"/>
    <property type="match status" value="3"/>
</dbReference>
<dbReference type="InterPro" id="IPR044677">
    <property type="entry name" value="SLC25A3/Pic2/Mir1-like"/>
</dbReference>
<keyword evidence="9 11" id="KW-0472">Membrane</keyword>
<dbReference type="GO" id="GO:0005315">
    <property type="term" value="F:phosphate transmembrane transporter activity"/>
    <property type="evidence" value="ECO:0007669"/>
    <property type="project" value="InterPro"/>
</dbReference>
<dbReference type="Proteomes" id="UP000230249">
    <property type="component" value="Unassembled WGS sequence"/>
</dbReference>
<dbReference type="EMBL" id="PEKT03000005">
    <property type="protein sequence ID" value="KAK8439234.1"/>
    <property type="molecule type" value="Genomic_DNA"/>
</dbReference>
<reference evidence="13 14" key="2">
    <citation type="journal article" date="2018" name="Nat. Commun.">
        <title>Genomic insights into multidrug-resistance, mating and virulence in Candida auris and related emerging species.</title>
        <authorList>
            <person name="Munoz J.F."/>
            <person name="Gade L."/>
            <person name="Chow N.A."/>
            <person name="Loparev V.N."/>
            <person name="Juieng P."/>
            <person name="Berkow E.L."/>
            <person name="Farrer R.A."/>
            <person name="Litvintseva A.P."/>
            <person name="Cuomo C.A."/>
        </authorList>
    </citation>
    <scope>GENOME REANNOTATION</scope>
    <source>
        <strain evidence="13 14">B8441</strain>
    </source>
</reference>
<dbReference type="FunFam" id="1.50.40.10:FF:000076">
    <property type="entry name" value="Mitochondrial phosphate carrier protein 2"/>
    <property type="match status" value="1"/>
</dbReference>